<comment type="caution">
    <text evidence="1">The sequence shown here is derived from an EMBL/GenBank/DDBJ whole genome shotgun (WGS) entry which is preliminary data.</text>
</comment>
<name>A0A5B7H3J1_PORTR</name>
<reference evidence="1 2" key="1">
    <citation type="submission" date="2019-05" db="EMBL/GenBank/DDBJ databases">
        <title>Another draft genome of Portunus trituberculatus and its Hox gene families provides insights of decapod evolution.</title>
        <authorList>
            <person name="Jeong J.-H."/>
            <person name="Song I."/>
            <person name="Kim S."/>
            <person name="Choi T."/>
            <person name="Kim D."/>
            <person name="Ryu S."/>
            <person name="Kim W."/>
        </authorList>
    </citation>
    <scope>NUCLEOTIDE SEQUENCE [LARGE SCALE GENOMIC DNA]</scope>
    <source>
        <tissue evidence="1">Muscle</tissue>
    </source>
</reference>
<accession>A0A5B7H3J1</accession>
<organism evidence="1 2">
    <name type="scientific">Portunus trituberculatus</name>
    <name type="common">Swimming crab</name>
    <name type="synonym">Neptunus trituberculatus</name>
    <dbReference type="NCBI Taxonomy" id="210409"/>
    <lineage>
        <taxon>Eukaryota</taxon>
        <taxon>Metazoa</taxon>
        <taxon>Ecdysozoa</taxon>
        <taxon>Arthropoda</taxon>
        <taxon>Crustacea</taxon>
        <taxon>Multicrustacea</taxon>
        <taxon>Malacostraca</taxon>
        <taxon>Eumalacostraca</taxon>
        <taxon>Eucarida</taxon>
        <taxon>Decapoda</taxon>
        <taxon>Pleocyemata</taxon>
        <taxon>Brachyura</taxon>
        <taxon>Eubrachyura</taxon>
        <taxon>Portunoidea</taxon>
        <taxon>Portunidae</taxon>
        <taxon>Portuninae</taxon>
        <taxon>Portunus</taxon>
    </lineage>
</organism>
<dbReference type="AlphaFoldDB" id="A0A5B7H3J1"/>
<dbReference type="Proteomes" id="UP000324222">
    <property type="component" value="Unassembled WGS sequence"/>
</dbReference>
<sequence>MKEPKSPLSELLDETGHHITSGGNGLFLGDSFFFSLYHRDCVRPVRSGPPHLTSPNLTSPHLISSLLTSPYLT</sequence>
<evidence type="ECO:0000313" key="1">
    <source>
        <dbReference type="EMBL" id="MPC67151.1"/>
    </source>
</evidence>
<proteinExistence type="predicted"/>
<dbReference type="EMBL" id="VSRR010025816">
    <property type="protein sequence ID" value="MPC67151.1"/>
    <property type="molecule type" value="Genomic_DNA"/>
</dbReference>
<keyword evidence="2" id="KW-1185">Reference proteome</keyword>
<protein>
    <submittedName>
        <fullName evidence="1">Uncharacterized protein</fullName>
    </submittedName>
</protein>
<evidence type="ECO:0000313" key="2">
    <source>
        <dbReference type="Proteomes" id="UP000324222"/>
    </source>
</evidence>
<gene>
    <name evidence="1" type="ORF">E2C01_061317</name>
</gene>